<accession>A0ABV7FSL3</accession>
<proteinExistence type="predicted"/>
<comment type="caution">
    <text evidence="1">The sequence shown here is derived from an EMBL/GenBank/DDBJ whole genome shotgun (WGS) entry which is preliminary data.</text>
</comment>
<sequence>MCDWLQVGLGFDFDYLLPVRVNKVDLAVHKHTQVSQKRKYSTLFLDAFLVDNIIIQNFPKDARHTVKKQVLSLDKSR</sequence>
<dbReference type="RefSeq" id="WP_376920579.1">
    <property type="nucleotide sequence ID" value="NZ_JBHRSW010000023.1"/>
</dbReference>
<protein>
    <submittedName>
        <fullName evidence="1">Uncharacterized protein</fullName>
    </submittedName>
</protein>
<evidence type="ECO:0000313" key="1">
    <source>
        <dbReference type="EMBL" id="MFC3122446.1"/>
    </source>
</evidence>
<gene>
    <name evidence="1" type="ORF">ACFOHL_12525</name>
</gene>
<dbReference type="EMBL" id="JBHRSW010000023">
    <property type="protein sequence ID" value="MFC3122446.1"/>
    <property type="molecule type" value="Genomic_DNA"/>
</dbReference>
<organism evidence="1 2">
    <name type="scientific">Agaribacter flavus</name>
    <dbReference type="NCBI Taxonomy" id="1902781"/>
    <lineage>
        <taxon>Bacteria</taxon>
        <taxon>Pseudomonadati</taxon>
        <taxon>Pseudomonadota</taxon>
        <taxon>Gammaproteobacteria</taxon>
        <taxon>Alteromonadales</taxon>
        <taxon>Alteromonadaceae</taxon>
        <taxon>Agaribacter</taxon>
    </lineage>
</organism>
<keyword evidence="2" id="KW-1185">Reference proteome</keyword>
<dbReference type="Proteomes" id="UP001595478">
    <property type="component" value="Unassembled WGS sequence"/>
</dbReference>
<reference evidence="2" key="1">
    <citation type="journal article" date="2019" name="Int. J. Syst. Evol. Microbiol.">
        <title>The Global Catalogue of Microorganisms (GCM) 10K type strain sequencing project: providing services to taxonomists for standard genome sequencing and annotation.</title>
        <authorList>
            <consortium name="The Broad Institute Genomics Platform"/>
            <consortium name="The Broad Institute Genome Sequencing Center for Infectious Disease"/>
            <person name="Wu L."/>
            <person name="Ma J."/>
        </authorList>
    </citation>
    <scope>NUCLEOTIDE SEQUENCE [LARGE SCALE GENOMIC DNA]</scope>
    <source>
        <strain evidence="2">KCTC 52473</strain>
    </source>
</reference>
<evidence type="ECO:0000313" key="2">
    <source>
        <dbReference type="Proteomes" id="UP001595478"/>
    </source>
</evidence>
<name>A0ABV7FSL3_9ALTE</name>